<gene>
    <name evidence="1" type="ORF">SAMN02745118_02597</name>
</gene>
<dbReference type="RefSeq" id="WP_078811004.1">
    <property type="nucleotide sequence ID" value="NZ_FUWM01000029.1"/>
</dbReference>
<evidence type="ECO:0000313" key="1">
    <source>
        <dbReference type="EMBL" id="SKA04414.1"/>
    </source>
</evidence>
<dbReference type="STRING" id="142842.SAMN02745118_02597"/>
<dbReference type="AlphaFoldDB" id="A0A1T4QL27"/>
<evidence type="ECO:0000313" key="2">
    <source>
        <dbReference type="Proteomes" id="UP000190625"/>
    </source>
</evidence>
<dbReference type="EMBL" id="FUWM01000029">
    <property type="protein sequence ID" value="SKA04414.1"/>
    <property type="molecule type" value="Genomic_DNA"/>
</dbReference>
<dbReference type="OrthoDB" id="2112594at2"/>
<accession>A0A1T4QL27</accession>
<evidence type="ECO:0008006" key="3">
    <source>
        <dbReference type="Google" id="ProtNLM"/>
    </source>
</evidence>
<sequence>MDTLTIKIEVKKSEMAFVDKILKAYEGLTMVTIIGGEEGLMELGVPPSNKGDVLKILDDLATKVQLEIINIEK</sequence>
<organism evidence="1 2">
    <name type="scientific">Selenihalanaerobacter shriftii</name>
    <dbReference type="NCBI Taxonomy" id="142842"/>
    <lineage>
        <taxon>Bacteria</taxon>
        <taxon>Bacillati</taxon>
        <taxon>Bacillota</taxon>
        <taxon>Clostridia</taxon>
        <taxon>Halanaerobiales</taxon>
        <taxon>Halobacteroidaceae</taxon>
        <taxon>Selenihalanaerobacter</taxon>
    </lineage>
</organism>
<protein>
    <recommendedName>
        <fullName evidence="3">DUF4911 domain-containing protein</fullName>
    </recommendedName>
</protein>
<dbReference type="Proteomes" id="UP000190625">
    <property type="component" value="Unassembled WGS sequence"/>
</dbReference>
<reference evidence="2" key="1">
    <citation type="submission" date="2017-02" db="EMBL/GenBank/DDBJ databases">
        <authorList>
            <person name="Varghese N."/>
            <person name="Submissions S."/>
        </authorList>
    </citation>
    <scope>NUCLEOTIDE SEQUENCE [LARGE SCALE GENOMIC DNA]</scope>
    <source>
        <strain evidence="2">ATCC BAA-73</strain>
    </source>
</reference>
<proteinExistence type="predicted"/>
<dbReference type="InterPro" id="IPR032587">
    <property type="entry name" value="DUF4911"/>
</dbReference>
<dbReference type="Pfam" id="PF16256">
    <property type="entry name" value="DUF4911"/>
    <property type="match status" value="1"/>
</dbReference>
<keyword evidence="2" id="KW-1185">Reference proteome</keyword>
<name>A0A1T4QL27_9FIRM</name>